<evidence type="ECO:0000256" key="5">
    <source>
        <dbReference type="ARBA" id="ARBA00022679"/>
    </source>
</evidence>
<dbReference type="InterPro" id="IPR005651">
    <property type="entry name" value="Trm112-like"/>
</dbReference>
<dbReference type="Pfam" id="PF02606">
    <property type="entry name" value="LpxK"/>
    <property type="match status" value="1"/>
</dbReference>
<dbReference type="EC" id="2.7.1.130" evidence="13"/>
<dbReference type="OrthoDB" id="9766423at2"/>
<dbReference type="HAMAP" id="MF_01187">
    <property type="entry name" value="UPF0434"/>
    <property type="match status" value="1"/>
</dbReference>
<proteinExistence type="inferred from homology"/>
<dbReference type="STRING" id="51642.NSMM_230027"/>
<accession>A0A1G5SBQ9</accession>
<evidence type="ECO:0000256" key="6">
    <source>
        <dbReference type="ARBA" id="ARBA00022741"/>
    </source>
</evidence>
<evidence type="ECO:0000256" key="10">
    <source>
        <dbReference type="ARBA" id="ARBA00050887"/>
    </source>
</evidence>
<comment type="caution">
    <text evidence="13">Lacks conserved residue(s) required for the propagation of feature annotation.</text>
</comment>
<keyword evidence="15" id="KW-0812">Transmembrane</keyword>
<evidence type="ECO:0000256" key="15">
    <source>
        <dbReference type="SAM" id="Phobius"/>
    </source>
</evidence>
<dbReference type="Proteomes" id="UP000198729">
    <property type="component" value="Unassembled WGS sequence"/>
</dbReference>
<gene>
    <name evidence="13 16" type="primary">lpxK</name>
    <name evidence="16" type="ORF">NSMM_230027</name>
</gene>
<dbReference type="UniPathway" id="UPA00359">
    <property type="reaction ID" value="UER00482"/>
</dbReference>
<evidence type="ECO:0000256" key="13">
    <source>
        <dbReference type="HAMAP-Rule" id="MF_00409"/>
    </source>
</evidence>
<dbReference type="Gene3D" id="2.20.25.10">
    <property type="match status" value="1"/>
</dbReference>
<evidence type="ECO:0000256" key="8">
    <source>
        <dbReference type="ARBA" id="ARBA00022840"/>
    </source>
</evidence>
<comment type="function">
    <text evidence="1 13">Transfers the gamma-phosphate of ATP to the 4'-position of a tetraacyldisaccharide 1-phosphate intermediate (termed DS-1-P) to form tetraacyldisaccharide 1,4'-bis-phosphate (lipid IVA).</text>
</comment>
<dbReference type="PANTHER" id="PTHR42724:SF1">
    <property type="entry name" value="TETRAACYLDISACCHARIDE 4'-KINASE, MITOCHONDRIAL-RELATED"/>
    <property type="match status" value="1"/>
</dbReference>
<evidence type="ECO:0000256" key="2">
    <source>
        <dbReference type="ARBA" id="ARBA00004870"/>
    </source>
</evidence>
<dbReference type="GO" id="GO:0009029">
    <property type="term" value="F:lipid-A 4'-kinase activity"/>
    <property type="evidence" value="ECO:0007669"/>
    <property type="project" value="UniProtKB-UniRule"/>
</dbReference>
<evidence type="ECO:0000256" key="12">
    <source>
        <dbReference type="ARBA" id="ARBA00061381"/>
    </source>
</evidence>
<dbReference type="Pfam" id="PF03966">
    <property type="entry name" value="Trm112p"/>
    <property type="match status" value="1"/>
</dbReference>
<evidence type="ECO:0000256" key="7">
    <source>
        <dbReference type="ARBA" id="ARBA00022777"/>
    </source>
</evidence>
<sequence>MNWSELYWHRITPLHLLLWPASLIYIIFQTIRRYLYRRAALTAVKITIPVIVLDSITANNTEKLPALIWVINLLKSSGLRPAIIGRGYPDNYHQPMAVTNASNAKLAGDEPLLLANMLHQTCPIWIGYNRIEVAKALLQAHPECNVLICNDGLQDLRLHRDTEIIVVNTSHVNFGNGLIMPAGPLRDRLARLKDADAVVTAGGRQQAPDVGKRVRIFQLDLQEQKYVNLMRPVLTISASELNDQRIHVMASEANAQYFVDSLRFLKAALTVQTFASGHKFTQKDFQPTNIQMILMPWEDAVKCMGINDSRIWYPWQESLIEPGLREVILQKLREKFMDPKLLDILVCPLCKGPLIYRKDNQELICKPDRLAYPIRDGIPVMLEEEARSIPPEEDIK</sequence>
<keyword evidence="15" id="KW-0472">Membrane</keyword>
<keyword evidence="15" id="KW-1133">Transmembrane helix</keyword>
<comment type="catalytic activity">
    <reaction evidence="10 13">
        <text>a lipid A disaccharide + ATP = a lipid IVA + ADP + H(+)</text>
        <dbReference type="Rhea" id="RHEA:67840"/>
        <dbReference type="ChEBI" id="CHEBI:15378"/>
        <dbReference type="ChEBI" id="CHEBI:30616"/>
        <dbReference type="ChEBI" id="CHEBI:176343"/>
        <dbReference type="ChEBI" id="CHEBI:176425"/>
        <dbReference type="ChEBI" id="CHEBI:456216"/>
        <dbReference type="EC" id="2.7.1.130"/>
    </reaction>
</comment>
<organism evidence="16 17">
    <name type="scientific">Nitrosomonas mobilis</name>
    <dbReference type="NCBI Taxonomy" id="51642"/>
    <lineage>
        <taxon>Bacteria</taxon>
        <taxon>Pseudomonadati</taxon>
        <taxon>Pseudomonadota</taxon>
        <taxon>Betaproteobacteria</taxon>
        <taxon>Nitrosomonadales</taxon>
        <taxon>Nitrosomonadaceae</taxon>
        <taxon>Nitrosomonas</taxon>
    </lineage>
</organism>
<comment type="similarity">
    <text evidence="14">Belongs to the UPF0434 family.</text>
</comment>
<dbReference type="GO" id="GO:0005886">
    <property type="term" value="C:plasma membrane"/>
    <property type="evidence" value="ECO:0007669"/>
    <property type="project" value="TreeGrafter"/>
</dbReference>
<keyword evidence="8 13" id="KW-0067">ATP-binding</keyword>
<evidence type="ECO:0000256" key="1">
    <source>
        <dbReference type="ARBA" id="ARBA00002274"/>
    </source>
</evidence>
<keyword evidence="3 13" id="KW-0444">Lipid biosynthesis</keyword>
<dbReference type="NCBIfam" id="TIGR00682">
    <property type="entry name" value="lpxK"/>
    <property type="match status" value="1"/>
</dbReference>
<comment type="similarity">
    <text evidence="13">Belongs to the LpxK family.</text>
</comment>
<evidence type="ECO:0000256" key="3">
    <source>
        <dbReference type="ARBA" id="ARBA00022516"/>
    </source>
</evidence>
<keyword evidence="5 13" id="KW-0808">Transferase</keyword>
<dbReference type="InterPro" id="IPR003758">
    <property type="entry name" value="LpxK"/>
</dbReference>
<reference evidence="16 17" key="1">
    <citation type="submission" date="2016-10" db="EMBL/GenBank/DDBJ databases">
        <authorList>
            <person name="de Groot N.N."/>
        </authorList>
    </citation>
    <scope>NUCLEOTIDE SEQUENCE [LARGE SCALE GENOMIC DNA]</scope>
    <source>
        <strain evidence="16">1</strain>
    </source>
</reference>
<evidence type="ECO:0000256" key="11">
    <source>
        <dbReference type="ARBA" id="ARBA00061313"/>
    </source>
</evidence>
<keyword evidence="17" id="KW-1185">Reference proteome</keyword>
<keyword evidence="7 13" id="KW-0418">Kinase</keyword>
<protein>
    <recommendedName>
        <fullName evidence="13 14">Multifunctional fusion protein</fullName>
    </recommendedName>
    <domain>
        <recommendedName>
            <fullName evidence="13">Tetraacyldisaccharide 4'-kinase</fullName>
            <ecNumber evidence="13">2.7.1.130</ecNumber>
        </recommendedName>
        <alternativeName>
            <fullName evidence="13">Lipid A 4'-kinase</fullName>
        </alternativeName>
    </domain>
    <domain>
        <recommendedName>
            <fullName evidence="14">UPF0434 protein NSMM_230027</fullName>
        </recommendedName>
    </domain>
</protein>
<keyword evidence="6 13" id="KW-0547">Nucleotide-binding</keyword>
<dbReference type="EMBL" id="FMWO01000029">
    <property type="protein sequence ID" value="SCZ84606.1"/>
    <property type="molecule type" value="Genomic_DNA"/>
</dbReference>
<dbReference type="HAMAP" id="MF_00409">
    <property type="entry name" value="LpxK"/>
    <property type="match status" value="1"/>
</dbReference>
<dbReference type="GO" id="GO:0009244">
    <property type="term" value="P:lipopolysaccharide core region biosynthetic process"/>
    <property type="evidence" value="ECO:0007669"/>
    <property type="project" value="TreeGrafter"/>
</dbReference>
<dbReference type="SUPFAM" id="SSF158997">
    <property type="entry name" value="Trm112p-like"/>
    <property type="match status" value="1"/>
</dbReference>
<dbReference type="GO" id="GO:0009245">
    <property type="term" value="P:lipid A biosynthetic process"/>
    <property type="evidence" value="ECO:0007669"/>
    <property type="project" value="UniProtKB-UniRule"/>
</dbReference>
<dbReference type="AlphaFoldDB" id="A0A1G5SBQ9"/>
<comment type="similarity">
    <text evidence="11">In the N-terminal section; belongs to the LpxK family.</text>
</comment>
<evidence type="ECO:0000256" key="9">
    <source>
        <dbReference type="ARBA" id="ARBA00023098"/>
    </source>
</evidence>
<dbReference type="PANTHER" id="PTHR42724">
    <property type="entry name" value="TETRAACYLDISACCHARIDE 4'-KINASE"/>
    <property type="match status" value="1"/>
</dbReference>
<evidence type="ECO:0000313" key="17">
    <source>
        <dbReference type="Proteomes" id="UP000198729"/>
    </source>
</evidence>
<feature type="transmembrane region" description="Helical" evidence="15">
    <location>
        <begin position="6"/>
        <end position="28"/>
    </location>
</feature>
<evidence type="ECO:0000313" key="16">
    <source>
        <dbReference type="EMBL" id="SCZ84606.1"/>
    </source>
</evidence>
<evidence type="ECO:0000256" key="14">
    <source>
        <dbReference type="HAMAP-Rule" id="MF_01187"/>
    </source>
</evidence>
<name>A0A1G5SBQ9_9PROT</name>
<keyword evidence="9 13" id="KW-0443">Lipid metabolism</keyword>
<dbReference type="GO" id="GO:0005524">
    <property type="term" value="F:ATP binding"/>
    <property type="evidence" value="ECO:0007669"/>
    <property type="project" value="UniProtKB-UniRule"/>
</dbReference>
<dbReference type="FunFam" id="2.20.25.10:FF:000002">
    <property type="entry name" value="UPF0434 protein YcaR"/>
    <property type="match status" value="1"/>
</dbReference>
<comment type="similarity">
    <text evidence="12">In the C-terminal section; belongs to the UPF0434 family.</text>
</comment>
<comment type="pathway">
    <text evidence="2 13">Glycolipid biosynthesis; lipid IV(A) biosynthesis; lipid IV(A) from (3R)-3-hydroxytetradecanoyl-[acyl-carrier-protein] and UDP-N-acetyl-alpha-D-glucosamine: step 6/6.</text>
</comment>
<evidence type="ECO:0000256" key="4">
    <source>
        <dbReference type="ARBA" id="ARBA00022556"/>
    </source>
</evidence>
<keyword evidence="4 13" id="KW-0441">Lipid A biosynthesis</keyword>